<dbReference type="HOGENOM" id="CLU_036729_0_1_1"/>
<dbReference type="OrthoDB" id="6409228at2759"/>
<evidence type="ECO:0000256" key="1">
    <source>
        <dbReference type="ARBA" id="ARBA00001148"/>
    </source>
</evidence>
<comment type="catalytic activity">
    <reaction evidence="1">
        <text>trans-3-hydroxy-L-proline = 1-pyrroline-2-carboxylate + H2O</text>
        <dbReference type="Rhea" id="RHEA:10320"/>
        <dbReference type="ChEBI" id="CHEBI:15377"/>
        <dbReference type="ChEBI" id="CHEBI:39785"/>
        <dbReference type="ChEBI" id="CHEBI:57938"/>
        <dbReference type="EC" id="4.2.1.77"/>
    </reaction>
</comment>
<dbReference type="Proteomes" id="UP000028524">
    <property type="component" value="Unassembled WGS sequence"/>
</dbReference>
<keyword evidence="5" id="KW-1185">Reference proteome</keyword>
<evidence type="ECO:0000313" key="5">
    <source>
        <dbReference type="Proteomes" id="UP000028524"/>
    </source>
</evidence>
<dbReference type="InParanoid" id="A0A084QWI1"/>
<dbReference type="OMA" id="HTPCGIN"/>
<dbReference type="GO" id="GO:0050346">
    <property type="term" value="F:trans-L-3-hydroxyproline dehydratase activity"/>
    <property type="evidence" value="ECO:0007669"/>
    <property type="project" value="UniProtKB-EC"/>
</dbReference>
<dbReference type="EC" id="4.2.1.77" evidence="3"/>
<dbReference type="Pfam" id="PF05544">
    <property type="entry name" value="Pro_racemase"/>
    <property type="match status" value="1"/>
</dbReference>
<name>A0A084QWI1_STAC4</name>
<comment type="similarity">
    <text evidence="2">Belongs to the proline racemase family.</text>
</comment>
<dbReference type="EMBL" id="KL659935">
    <property type="protein sequence ID" value="KFA68316.1"/>
    <property type="molecule type" value="Genomic_DNA"/>
</dbReference>
<gene>
    <name evidence="4" type="ORF">S40285_09335</name>
</gene>
<dbReference type="Gene3D" id="3.10.310.10">
    <property type="entry name" value="Diaminopimelate Epimerase, Chain A, domain 1"/>
    <property type="match status" value="2"/>
</dbReference>
<accession>A0A084QWI1</accession>
<dbReference type="SUPFAM" id="SSF54506">
    <property type="entry name" value="Diaminopimelate epimerase-like"/>
    <property type="match status" value="1"/>
</dbReference>
<protein>
    <recommendedName>
        <fullName evidence="3">trans-L-3-hydroxyproline dehydratase</fullName>
        <ecNumber evidence="3">4.2.1.77</ecNumber>
    </recommendedName>
</protein>
<proteinExistence type="inferred from homology"/>
<evidence type="ECO:0000256" key="3">
    <source>
        <dbReference type="ARBA" id="ARBA00013105"/>
    </source>
</evidence>
<evidence type="ECO:0000256" key="2">
    <source>
        <dbReference type="ARBA" id="ARBA00007529"/>
    </source>
</evidence>
<dbReference type="PANTHER" id="PTHR33442">
    <property type="entry name" value="TRANS-3-HYDROXY-L-PROLINE DEHYDRATASE"/>
    <property type="match status" value="1"/>
</dbReference>
<dbReference type="InterPro" id="IPR008794">
    <property type="entry name" value="Pro_racemase_fam"/>
</dbReference>
<sequence length="376" mass="41055">MHTTGEATCIILSGFPELRGSLNEQREEYQKQYDRYRKTTMLEPRGHDGMYGALLIRGSELIRSGETHIAVLYLHNEGYSTMCGHAAIAPRRFLVDTHDLDIFPHRKDLAFDPVTSVTTINLHTPCGINKLLVPSTDGGARSDPTRPVSFLSVPLFVGALDMVVEIPKADWWPELTAIGRTSVTVDLSYRGAWYCMVNVDQLGVVEGLDKLNMNALDAVTQIIKRQITGGHLVKQVAAPFDVEWDLYGIMVVDKSLGDYDAESGLCFFADQQIDRSPTGGCVAARMALAYARGLPLHQNVKFNSFVSNAYGGSGAFTGTSVQEVEITGGHGISAKGIVVRVEGEAFYTGAITFTLEPGDPINDGFAVKEIEMASMR</sequence>
<dbReference type="PANTHER" id="PTHR33442:SF1">
    <property type="entry name" value="TRANS-3-HYDROXY-L-PROLINE DEHYDRATASE"/>
    <property type="match status" value="1"/>
</dbReference>
<reference evidence="4 5" key="1">
    <citation type="journal article" date="2014" name="BMC Genomics">
        <title>Comparative genome sequencing reveals chemotype-specific gene clusters in the toxigenic black mold Stachybotrys.</title>
        <authorList>
            <person name="Semeiks J."/>
            <person name="Borek D."/>
            <person name="Otwinowski Z."/>
            <person name="Grishin N.V."/>
        </authorList>
    </citation>
    <scope>NUCLEOTIDE SEQUENCE [LARGE SCALE GENOMIC DNA]</scope>
    <source>
        <strain evidence="4 5">IBT 40285</strain>
    </source>
</reference>
<dbReference type="AlphaFoldDB" id="A0A084QWI1"/>
<evidence type="ECO:0000313" key="4">
    <source>
        <dbReference type="EMBL" id="KFA68316.1"/>
    </source>
</evidence>
<dbReference type="STRING" id="1283841.A0A084QWI1"/>
<organism evidence="4 5">
    <name type="scientific">Stachybotrys chlorohalonatus (strain IBT 40285)</name>
    <dbReference type="NCBI Taxonomy" id="1283841"/>
    <lineage>
        <taxon>Eukaryota</taxon>
        <taxon>Fungi</taxon>
        <taxon>Dikarya</taxon>
        <taxon>Ascomycota</taxon>
        <taxon>Pezizomycotina</taxon>
        <taxon>Sordariomycetes</taxon>
        <taxon>Hypocreomycetidae</taxon>
        <taxon>Hypocreales</taxon>
        <taxon>Stachybotryaceae</taxon>
        <taxon>Stachybotrys</taxon>
    </lineage>
</organism>